<reference evidence="2 3" key="1">
    <citation type="submission" date="2020-08" db="EMBL/GenBank/DDBJ databases">
        <title>Croceimicrobium hydrocarbonivorans gen. nov., sp. nov., a novel marine bacterium isolated from a bacterial consortium that degrades polyethylene terephthalate.</title>
        <authorList>
            <person name="Liu R."/>
        </authorList>
    </citation>
    <scope>NUCLEOTIDE SEQUENCE [LARGE SCALE GENOMIC DNA]</scope>
    <source>
        <strain evidence="2 3">A20-9</strain>
    </source>
</reference>
<sequence>MNKGLLIIILLIQYFQAWTQKSYAAFDFGLESDRNRFNICLVGDTVLKSALSFYSSSTGGGIYKQLSFGSSGEILNAPEPYSSVPLYANELTFFREKGYLLYSDTLPSGQSAYPLHRVLDFVKYGEAEASWRIKGNLRAIGYPKSQIAKYSQSIWFYNLQENTLAQIAIASGDTLNELTEDLFFNQFPKNIKDNLERFTLNLINVNSDTSLFSILISDSSGFKSEPDYIIGEIDVNNLKVLNYHRVGNRSSVLFVDGFKGYMTHDYQVKNNLSQRSIVQMSINGDTLMKYPIIQRRVSPDTTISSGARTWFTILKRGDLSYYIESYQDTFWNRTSSRNHLRVIGYDQNEIVFDLSLKDSLGGYYDLKFDDAELSPEGNLVLSVGNRIEGSQGRLLFFKKTGENYFFNELNNATNYGLKMYPNISGQFVGFYCDSPIRLIQIATISGQEYLEFSPISESFTADISSLKSGLYIVRIKTENDQYIRKLIKAD</sequence>
<accession>A0A7H0VEX7</accession>
<name>A0A7H0VEX7_9FLAO</name>
<dbReference type="AlphaFoldDB" id="A0A7H0VEX7"/>
<dbReference type="KEGG" id="chyd:H4K34_00110"/>
<dbReference type="RefSeq" id="WP_210758802.1">
    <property type="nucleotide sequence ID" value="NZ_CP060139.1"/>
</dbReference>
<keyword evidence="1" id="KW-0732">Signal</keyword>
<protein>
    <submittedName>
        <fullName evidence="2">T9SS type A sorting domain-containing protein</fullName>
    </submittedName>
</protein>
<proteinExistence type="predicted"/>
<evidence type="ECO:0000313" key="2">
    <source>
        <dbReference type="EMBL" id="QNR24275.1"/>
    </source>
</evidence>
<keyword evidence="3" id="KW-1185">Reference proteome</keyword>
<dbReference type="NCBIfam" id="TIGR04183">
    <property type="entry name" value="Por_Secre_tail"/>
    <property type="match status" value="1"/>
</dbReference>
<gene>
    <name evidence="2" type="ORF">H4K34_00110</name>
</gene>
<dbReference type="EMBL" id="CP060139">
    <property type="protein sequence ID" value="QNR24275.1"/>
    <property type="molecule type" value="Genomic_DNA"/>
</dbReference>
<organism evidence="2 3">
    <name type="scientific">Croceimicrobium hydrocarbonivorans</name>
    <dbReference type="NCBI Taxonomy" id="2761580"/>
    <lineage>
        <taxon>Bacteria</taxon>
        <taxon>Pseudomonadati</taxon>
        <taxon>Bacteroidota</taxon>
        <taxon>Flavobacteriia</taxon>
        <taxon>Flavobacteriales</taxon>
        <taxon>Owenweeksiaceae</taxon>
        <taxon>Croceimicrobium</taxon>
    </lineage>
</organism>
<evidence type="ECO:0000313" key="3">
    <source>
        <dbReference type="Proteomes" id="UP000516305"/>
    </source>
</evidence>
<dbReference type="Proteomes" id="UP000516305">
    <property type="component" value="Chromosome"/>
</dbReference>
<evidence type="ECO:0000256" key="1">
    <source>
        <dbReference type="ARBA" id="ARBA00022729"/>
    </source>
</evidence>
<dbReference type="InterPro" id="IPR026444">
    <property type="entry name" value="Secre_tail"/>
</dbReference>